<accession>A0ACC4D335</accession>
<dbReference type="EMBL" id="RCHU02000001">
    <property type="protein sequence ID" value="KAL3611936.1"/>
    <property type="molecule type" value="Genomic_DNA"/>
</dbReference>
<organism evidence="1 2">
    <name type="scientific">Populus alba</name>
    <name type="common">White poplar</name>
    <dbReference type="NCBI Taxonomy" id="43335"/>
    <lineage>
        <taxon>Eukaryota</taxon>
        <taxon>Viridiplantae</taxon>
        <taxon>Streptophyta</taxon>
        <taxon>Embryophyta</taxon>
        <taxon>Tracheophyta</taxon>
        <taxon>Spermatophyta</taxon>
        <taxon>Magnoliopsida</taxon>
        <taxon>eudicotyledons</taxon>
        <taxon>Gunneridae</taxon>
        <taxon>Pentapetalae</taxon>
        <taxon>rosids</taxon>
        <taxon>fabids</taxon>
        <taxon>Malpighiales</taxon>
        <taxon>Salicaceae</taxon>
        <taxon>Saliceae</taxon>
        <taxon>Populus</taxon>
    </lineage>
</organism>
<evidence type="ECO:0000313" key="2">
    <source>
        <dbReference type="Proteomes" id="UP000309997"/>
    </source>
</evidence>
<keyword evidence="2" id="KW-1185">Reference proteome</keyword>
<proteinExistence type="predicted"/>
<reference evidence="1 2" key="1">
    <citation type="journal article" date="2024" name="Plant Biotechnol. J.">
        <title>Genome and CRISPR/Cas9 system of a widespread forest tree (Populus alba) in the world.</title>
        <authorList>
            <person name="Liu Y.J."/>
            <person name="Jiang P.F."/>
            <person name="Han X.M."/>
            <person name="Li X.Y."/>
            <person name="Wang H.M."/>
            <person name="Wang Y.J."/>
            <person name="Wang X.X."/>
            <person name="Zeng Q.Y."/>
        </authorList>
    </citation>
    <scope>NUCLEOTIDE SEQUENCE [LARGE SCALE GENOMIC DNA]</scope>
    <source>
        <strain evidence="2">cv. PAL-ZL1</strain>
    </source>
</reference>
<evidence type="ECO:0000313" key="1">
    <source>
        <dbReference type="EMBL" id="KAL3611936.1"/>
    </source>
</evidence>
<dbReference type="Proteomes" id="UP000309997">
    <property type="component" value="Unassembled WGS sequence"/>
</dbReference>
<sequence length="81" mass="9016">MVLELANKKAVQINELGRSWLAQALKGWEIGMAVASFCPSSHGIYVDVQMFKMGGQLKQVEQLRTVLSAETSMNHRIVQVL</sequence>
<comment type="caution">
    <text evidence="1">The sequence shown here is derived from an EMBL/GenBank/DDBJ whole genome shotgun (WGS) entry which is preliminary data.</text>
</comment>
<protein>
    <submittedName>
        <fullName evidence="1">Uncharacterized protein</fullName>
    </submittedName>
</protein>
<name>A0ACC4D335_POPAL</name>
<gene>
    <name evidence="1" type="ORF">D5086_002956</name>
</gene>